<dbReference type="PANTHER" id="PTHR42926:SF1">
    <property type="entry name" value="CIRCADIAN CLOCK OSCILLATOR PROTEIN KAIC 1"/>
    <property type="match status" value="1"/>
</dbReference>
<dbReference type="PATRIC" id="fig|270351.10.peg.4514"/>
<dbReference type="Pfam" id="PF06745">
    <property type="entry name" value="ATPase"/>
    <property type="match status" value="2"/>
</dbReference>
<feature type="region of interest" description="Disordered" evidence="7">
    <location>
        <begin position="1"/>
        <end position="22"/>
    </location>
</feature>
<organism evidence="9 10">
    <name type="scientific">Methylobacterium aquaticum</name>
    <dbReference type="NCBI Taxonomy" id="270351"/>
    <lineage>
        <taxon>Bacteria</taxon>
        <taxon>Pseudomonadati</taxon>
        <taxon>Pseudomonadota</taxon>
        <taxon>Alphaproteobacteria</taxon>
        <taxon>Hyphomicrobiales</taxon>
        <taxon>Methylobacteriaceae</taxon>
        <taxon>Methylobacterium</taxon>
    </lineage>
</organism>
<reference evidence="9 10" key="1">
    <citation type="journal article" date="2015" name="Genome Announc.">
        <title>Complete Genome Sequence of Methylobacterium aquaticum Strain 22A, Isolated from Racomitrium japonicum Moss.</title>
        <authorList>
            <person name="Tani A."/>
            <person name="Ogura Y."/>
            <person name="Hayashi T."/>
            <person name="Kimbara K."/>
        </authorList>
    </citation>
    <scope>NUCLEOTIDE SEQUENCE [LARGE SCALE GENOMIC DNA]</scope>
    <source>
        <strain evidence="9 10">MA-22A</strain>
    </source>
</reference>
<keyword evidence="4" id="KW-0677">Repeat</keyword>
<evidence type="ECO:0000259" key="8">
    <source>
        <dbReference type="PROSITE" id="PS51146"/>
    </source>
</evidence>
<dbReference type="EMBL" id="AP014704">
    <property type="protein sequence ID" value="BAQ47645.1"/>
    <property type="molecule type" value="Genomic_DNA"/>
</dbReference>
<dbReference type="InterPro" id="IPR003593">
    <property type="entry name" value="AAA+_ATPase"/>
</dbReference>
<dbReference type="STRING" id="270351.Maq22A_c23455"/>
<feature type="domain" description="KaiC" evidence="8">
    <location>
        <begin position="14"/>
        <end position="252"/>
    </location>
</feature>
<dbReference type="GO" id="GO:0005524">
    <property type="term" value="F:ATP binding"/>
    <property type="evidence" value="ECO:0007669"/>
    <property type="project" value="InterPro"/>
</dbReference>
<dbReference type="Proteomes" id="UP000061432">
    <property type="component" value="Chromosome"/>
</dbReference>
<sequence length="506" mass="54963">MTDATPSMPPEREPRISTGVPGLDDVLCGGLTPSRLYLLEGTPGTGKTTLALQFLREGVALSERTLYVTLSETIEELGASAATHGWTLDGIDVHELVDEDGLDPDSEQSILHPSEIELGETVKEVIALVDRMKPDRVVFDSLSELRLLAQNPLRYRRQILALKRFFAKRACTVLMLDDRTSETGDVQLHSIAHGVVSLEQAPREFGSERRRLRIVKARGIKFRGGYHDFALETGGIRVFPRLIAAEHHAEFDPRGKSTGSAELDALLGGGLVPGTNTLLLGPSGVGKTTTAVRCMVAALERGETATYYLFDEGLATLMTRAAILGMDLRPHVEAGRLTITQIDPAEVSPGEFAGMARKAVEERGSTFAVIDSLNAYLHAMPGEEFLILQMHELLSYLNQQGVTTLLILGQHGVVGEVRTDVDLSYLSDCILLFRFFEAKGEIRTALSVVKSRVNAHERTIRELRLSEGGLQVGEALDDFEGVLSGLPAYRGRVAMLSGPAPADGEA</sequence>
<dbReference type="PRINTS" id="PR01874">
    <property type="entry name" value="DNAREPAIRADA"/>
</dbReference>
<dbReference type="GO" id="GO:0004674">
    <property type="term" value="F:protein serine/threonine kinase activity"/>
    <property type="evidence" value="ECO:0007669"/>
    <property type="project" value="UniProtKB-EC"/>
</dbReference>
<keyword evidence="6" id="KW-0378">Hydrolase</keyword>
<dbReference type="InterPro" id="IPR010624">
    <property type="entry name" value="KaiC_dom"/>
</dbReference>
<protein>
    <recommendedName>
        <fullName evidence="1">non-specific serine/threonine protein kinase</fullName>
        <ecNumber evidence="1">2.7.11.1</ecNumber>
    </recommendedName>
</protein>
<dbReference type="PROSITE" id="PS51146">
    <property type="entry name" value="KAIC"/>
    <property type="match status" value="2"/>
</dbReference>
<reference evidence="10" key="2">
    <citation type="submission" date="2015-01" db="EMBL/GenBank/DDBJ databases">
        <title>Complete genome sequence of Methylobacterium aquaticum strain 22A.</title>
        <authorList>
            <person name="Tani A."/>
            <person name="Ogura Y."/>
            <person name="Hayashi T."/>
        </authorList>
    </citation>
    <scope>NUCLEOTIDE SEQUENCE [LARGE SCALE GENOMIC DNA]</scope>
    <source>
        <strain evidence="10">MA-22A</strain>
    </source>
</reference>
<dbReference type="PANTHER" id="PTHR42926">
    <property type="match status" value="1"/>
</dbReference>
<dbReference type="CDD" id="cd19488">
    <property type="entry name" value="KaiC-like_N"/>
    <property type="match status" value="1"/>
</dbReference>
<feature type="domain" description="KaiC" evidence="8">
    <location>
        <begin position="254"/>
        <end position="486"/>
    </location>
</feature>
<dbReference type="InterPro" id="IPR030665">
    <property type="entry name" value="KaiC"/>
</dbReference>
<name>A0A0C6FWP2_9HYPH</name>
<dbReference type="GO" id="GO:0016787">
    <property type="term" value="F:hydrolase activity"/>
    <property type="evidence" value="ECO:0007669"/>
    <property type="project" value="UniProtKB-KW"/>
</dbReference>
<evidence type="ECO:0000313" key="10">
    <source>
        <dbReference type="Proteomes" id="UP000061432"/>
    </source>
</evidence>
<dbReference type="SUPFAM" id="SSF52540">
    <property type="entry name" value="P-loop containing nucleoside triphosphate hydrolases"/>
    <property type="match status" value="2"/>
</dbReference>
<evidence type="ECO:0000256" key="5">
    <source>
        <dbReference type="ARBA" id="ARBA00022777"/>
    </source>
</evidence>
<dbReference type="OrthoDB" id="9787927at2"/>
<evidence type="ECO:0000256" key="1">
    <source>
        <dbReference type="ARBA" id="ARBA00012513"/>
    </source>
</evidence>
<evidence type="ECO:0000256" key="2">
    <source>
        <dbReference type="ARBA" id="ARBA00022553"/>
    </source>
</evidence>
<dbReference type="SMART" id="SM00382">
    <property type="entry name" value="AAA"/>
    <property type="match status" value="2"/>
</dbReference>
<keyword evidence="3" id="KW-0808">Transferase</keyword>
<evidence type="ECO:0000256" key="4">
    <source>
        <dbReference type="ARBA" id="ARBA00022737"/>
    </source>
</evidence>
<dbReference type="EC" id="2.7.11.1" evidence="1"/>
<evidence type="ECO:0000256" key="3">
    <source>
        <dbReference type="ARBA" id="ARBA00022679"/>
    </source>
</evidence>
<evidence type="ECO:0000256" key="7">
    <source>
        <dbReference type="SAM" id="MobiDB-lite"/>
    </source>
</evidence>
<proteinExistence type="predicted"/>
<dbReference type="Gene3D" id="3.40.50.300">
    <property type="entry name" value="P-loop containing nucleotide triphosphate hydrolases"/>
    <property type="match status" value="2"/>
</dbReference>
<evidence type="ECO:0000313" key="9">
    <source>
        <dbReference type="EMBL" id="BAQ47645.1"/>
    </source>
</evidence>
<gene>
    <name evidence="9" type="primary">rad55</name>
    <name evidence="9" type="ORF">Maq22A_c23455</name>
</gene>
<accession>A0A0C6FWP2</accession>
<dbReference type="AlphaFoldDB" id="A0A0C6FWP2"/>
<keyword evidence="2" id="KW-0597">Phosphoprotein</keyword>
<dbReference type="InterPro" id="IPR014774">
    <property type="entry name" value="KaiC-like_dom"/>
</dbReference>
<dbReference type="InterPro" id="IPR051347">
    <property type="entry name" value="Circadian_clock_KaiC-rel"/>
</dbReference>
<dbReference type="RefSeq" id="WP_060848551.1">
    <property type="nucleotide sequence ID" value="NZ_AP014704.1"/>
</dbReference>
<dbReference type="KEGG" id="maqu:Maq22A_c23455"/>
<dbReference type="InterPro" id="IPR027417">
    <property type="entry name" value="P-loop_NTPase"/>
</dbReference>
<dbReference type="PIRSF" id="PIRSF039117">
    <property type="entry name" value="KaiC"/>
    <property type="match status" value="1"/>
</dbReference>
<evidence type="ECO:0000256" key="6">
    <source>
        <dbReference type="ARBA" id="ARBA00022801"/>
    </source>
</evidence>
<keyword evidence="5" id="KW-0418">Kinase</keyword>